<comment type="caution">
    <text evidence="2">The sequence shown here is derived from an EMBL/GenBank/DDBJ whole genome shotgun (WGS) entry which is preliminary data.</text>
</comment>
<proteinExistence type="predicted"/>
<name>A0A8H4ITW2_9PEZI</name>
<dbReference type="Proteomes" id="UP000572817">
    <property type="component" value="Unassembled WGS sequence"/>
</dbReference>
<dbReference type="OrthoDB" id="6585699at2759"/>
<feature type="region of interest" description="Disordered" evidence="1">
    <location>
        <begin position="1"/>
        <end position="29"/>
    </location>
</feature>
<evidence type="ECO:0000313" key="3">
    <source>
        <dbReference type="Proteomes" id="UP000572817"/>
    </source>
</evidence>
<feature type="compositionally biased region" description="Polar residues" evidence="1">
    <location>
        <begin position="1"/>
        <end position="10"/>
    </location>
</feature>
<dbReference type="Pfam" id="PF05238">
    <property type="entry name" value="CENP-N"/>
    <property type="match status" value="1"/>
</dbReference>
<reference evidence="2" key="1">
    <citation type="submission" date="2020-04" db="EMBL/GenBank/DDBJ databases">
        <title>Genome Assembly and Annotation of Botryosphaeria dothidea sdau 11-99, a Latent Pathogen of Apple Fruit Ring Rot in China.</title>
        <authorList>
            <person name="Yu C."/>
            <person name="Diao Y."/>
            <person name="Lu Q."/>
            <person name="Zhao J."/>
            <person name="Cui S."/>
            <person name="Peng C."/>
            <person name="He B."/>
            <person name="Liu H."/>
        </authorList>
    </citation>
    <scope>NUCLEOTIDE SEQUENCE [LARGE SCALE GENOMIC DNA]</scope>
    <source>
        <strain evidence="2">Sdau11-99</strain>
    </source>
</reference>
<gene>
    <name evidence="2" type="ORF">GTA08_BOTSDO14146</name>
</gene>
<dbReference type="GO" id="GO:0007059">
    <property type="term" value="P:chromosome segregation"/>
    <property type="evidence" value="ECO:0007669"/>
    <property type="project" value="InterPro"/>
</dbReference>
<organism evidence="2 3">
    <name type="scientific">Botryosphaeria dothidea</name>
    <dbReference type="NCBI Taxonomy" id="55169"/>
    <lineage>
        <taxon>Eukaryota</taxon>
        <taxon>Fungi</taxon>
        <taxon>Dikarya</taxon>
        <taxon>Ascomycota</taxon>
        <taxon>Pezizomycotina</taxon>
        <taxon>Dothideomycetes</taxon>
        <taxon>Dothideomycetes incertae sedis</taxon>
        <taxon>Botryosphaeriales</taxon>
        <taxon>Botryosphaeriaceae</taxon>
        <taxon>Botryosphaeria</taxon>
    </lineage>
</organism>
<dbReference type="GO" id="GO:0034080">
    <property type="term" value="P:CENP-A containing chromatin assembly"/>
    <property type="evidence" value="ECO:0007669"/>
    <property type="project" value="InterPro"/>
</dbReference>
<accession>A0A8H4ITW2</accession>
<dbReference type="AlphaFoldDB" id="A0A8H4ITW2"/>
<dbReference type="InterPro" id="IPR007902">
    <property type="entry name" value="Chl4/mis15/CENP-N"/>
</dbReference>
<sequence length="84" mass="9235">MSRKTLSVPTNAALPHTQRLPATSPDVSKTLSRLSRQSLLELVPEWLDEKNREYCQPYLAQAADEAGSGEIRYDDHGAKGAPLS</sequence>
<keyword evidence="3" id="KW-1185">Reference proteome</keyword>
<protein>
    <submittedName>
        <fullName evidence="2">Chl4 family chromosome segregation protein</fullName>
    </submittedName>
</protein>
<evidence type="ECO:0000256" key="1">
    <source>
        <dbReference type="SAM" id="MobiDB-lite"/>
    </source>
</evidence>
<dbReference type="EMBL" id="WWBZ02000032">
    <property type="protein sequence ID" value="KAF4307350.1"/>
    <property type="molecule type" value="Genomic_DNA"/>
</dbReference>
<evidence type="ECO:0000313" key="2">
    <source>
        <dbReference type="EMBL" id="KAF4307350.1"/>
    </source>
</evidence>